<feature type="domain" description="GGDEF" evidence="3">
    <location>
        <begin position="365"/>
        <end position="496"/>
    </location>
</feature>
<organism evidence="4 5">
    <name type="scientific">Sulfurospirillum deleyianum (strain ATCC 51133 / DSM 6946 / 5175)</name>
    <dbReference type="NCBI Taxonomy" id="525898"/>
    <lineage>
        <taxon>Bacteria</taxon>
        <taxon>Pseudomonadati</taxon>
        <taxon>Campylobacterota</taxon>
        <taxon>Epsilonproteobacteria</taxon>
        <taxon>Campylobacterales</taxon>
        <taxon>Sulfurospirillaceae</taxon>
        <taxon>Sulfurospirillum</taxon>
    </lineage>
</organism>
<keyword evidence="5" id="KW-1185">Reference proteome</keyword>
<dbReference type="KEGG" id="sdl:Sdel_1697"/>
<dbReference type="Gene3D" id="3.30.450.20">
    <property type="entry name" value="PAS domain"/>
    <property type="match status" value="1"/>
</dbReference>
<dbReference type="NCBIfam" id="TIGR00254">
    <property type="entry name" value="GGDEF"/>
    <property type="match status" value="1"/>
</dbReference>
<reference evidence="4 5" key="2">
    <citation type="journal article" date="2010" name="Stand. Genomic Sci.">
        <title>Complete genome sequence of Sulfurospirillum deleyianum type strain (5175).</title>
        <authorList>
            <person name="Sikorski J."/>
            <person name="Lapidus A."/>
            <person name="Copeland A."/>
            <person name="Glavina Del Rio T."/>
            <person name="Nolan M."/>
            <person name="Lucas S."/>
            <person name="Chen F."/>
            <person name="Tice H."/>
            <person name="Cheng J.F."/>
            <person name="Saunders E."/>
            <person name="Bruce D."/>
            <person name="Goodwin L."/>
            <person name="Pitluck S."/>
            <person name="Ovchinnikova G."/>
            <person name="Pati A."/>
            <person name="Ivanova N."/>
            <person name="Mavromatis K."/>
            <person name="Chen A."/>
            <person name="Palaniappan K."/>
            <person name="Chain P."/>
            <person name="Land M."/>
            <person name="Hauser L."/>
            <person name="Chang Y.J."/>
            <person name="Jeffries C.D."/>
            <person name="Brettin T."/>
            <person name="Detter J.C."/>
            <person name="Han C."/>
            <person name="Rohde M."/>
            <person name="Lang E."/>
            <person name="Spring S."/>
            <person name="Goker M."/>
            <person name="Bristow J."/>
            <person name="Eisen J.A."/>
            <person name="Markowitz V."/>
            <person name="Hugenholtz P."/>
            <person name="Kyrpides N.C."/>
            <person name="Klenk H.P."/>
        </authorList>
    </citation>
    <scope>NUCLEOTIDE SEQUENCE [LARGE SCALE GENOMIC DNA]</scope>
    <source>
        <strain evidence="5">ATCC 51133 / DSM 6946 / 5175</strain>
    </source>
</reference>
<dbReference type="CDD" id="cd12914">
    <property type="entry name" value="PDC1_DGC_like"/>
    <property type="match status" value="1"/>
</dbReference>
<dbReference type="PROSITE" id="PS50883">
    <property type="entry name" value="EAL"/>
    <property type="match status" value="1"/>
</dbReference>
<dbReference type="RefSeq" id="WP_012857462.1">
    <property type="nucleotide sequence ID" value="NC_013512.1"/>
</dbReference>
<dbReference type="SMART" id="SM00267">
    <property type="entry name" value="GGDEF"/>
    <property type="match status" value="1"/>
</dbReference>
<keyword evidence="1" id="KW-0812">Transmembrane</keyword>
<dbReference type="InterPro" id="IPR029787">
    <property type="entry name" value="Nucleotide_cyclase"/>
</dbReference>
<dbReference type="SUPFAM" id="SSF141868">
    <property type="entry name" value="EAL domain-like"/>
    <property type="match status" value="1"/>
</dbReference>
<accession>D1B3P2</accession>
<dbReference type="STRING" id="525898.Sdel_1697"/>
<dbReference type="HOGENOM" id="CLU_000445_70_44_7"/>
<evidence type="ECO:0000259" key="3">
    <source>
        <dbReference type="PROSITE" id="PS50887"/>
    </source>
</evidence>
<dbReference type="Proteomes" id="UP000002222">
    <property type="component" value="Chromosome"/>
</dbReference>
<name>D1B3P2_SULD5</name>
<dbReference type="CDD" id="cd01949">
    <property type="entry name" value="GGDEF"/>
    <property type="match status" value="1"/>
</dbReference>
<gene>
    <name evidence="4" type="ordered locus">Sdel_1697</name>
</gene>
<evidence type="ECO:0000313" key="4">
    <source>
        <dbReference type="EMBL" id="ACZ12712.1"/>
    </source>
</evidence>
<dbReference type="Gene3D" id="3.30.70.270">
    <property type="match status" value="1"/>
</dbReference>
<feature type="domain" description="EAL" evidence="2">
    <location>
        <begin position="505"/>
        <end position="759"/>
    </location>
</feature>
<dbReference type="PANTHER" id="PTHR33121">
    <property type="entry name" value="CYCLIC DI-GMP PHOSPHODIESTERASE PDEF"/>
    <property type="match status" value="1"/>
</dbReference>
<dbReference type="InterPro" id="IPR000160">
    <property type="entry name" value="GGDEF_dom"/>
</dbReference>
<feature type="transmembrane region" description="Helical" evidence="1">
    <location>
        <begin position="302"/>
        <end position="320"/>
    </location>
</feature>
<dbReference type="EMBL" id="CP001816">
    <property type="protein sequence ID" value="ACZ12712.1"/>
    <property type="molecule type" value="Genomic_DNA"/>
</dbReference>
<dbReference type="OrthoDB" id="5372181at2"/>
<dbReference type="PROSITE" id="PS50887">
    <property type="entry name" value="GGDEF"/>
    <property type="match status" value="1"/>
</dbReference>
<dbReference type="CDD" id="cd01948">
    <property type="entry name" value="EAL"/>
    <property type="match status" value="1"/>
</dbReference>
<sequence length="762" mass="87522">MAIIKKNIWFIFYVLCVTATFLFGVLCYVTWQNTSQKYQASQENIVELMANATHSLFDTHERLIDILGSAILEHIDDKNPKIAIDKHAQSLLQNPEMVALGVTTPQGDFIYASSDDNPKNIPNLLALPETRDSFIQALASHGMVFGRTYFSPPLQKWGMPIRKTIRNEAGEAQFVITTVLKHTSTFDALLTTLKHRHYLNLSVIRDHDFHYQYHSNGHKDYEKVYNTPFPQSTLEKLFTTIFDRYGITPRELKENQLLVSSVYQEGKKGYYLASLKYNHTYHLWTLSQTPLSVIVKDFTQKVSLYFLIFVAIGSIFFYLFRLIAKAEEKRHADLIEQATHDPLTLLPNRHFLHQNIHQWIYPKAPMFSLLYIDMDYFKNINDSFGHHLGDEVLIDIAKRLAQIAPKDSLIVRHGGDEFLLLTHMYEHHELLSFASHLIESLSQPYEIHQFHFTIGASVGIARYPEHGETLDALLRASDIAMYTSKKIKNSAHIFANEMQEGFLKNITMEQELRKAIKNNELFMVYQPQVDTQGNVFGVEALVRWNSTAFGKLVPPDQFIPLAEATGLMPKLGRLIFETACYDIAALEQELKRSLQISLNVSVRQFMDPLFLEDLLNILDKTDLHTLNITLEVTENLFIEELHYIVPLLEKIKSLGIQISMDDFGTGYSSLSMLRQLPIDELKIDKSFVYTIDKDETSAKMVQNIITIGKNLNMHILAEGVETQEQKELLTAFGCDRFQGYYFSKPLNKEALLAFLKSSAFYM</sequence>
<dbReference type="AlphaFoldDB" id="D1B3P2"/>
<protein>
    <submittedName>
        <fullName evidence="4">Diguanylate cyclase</fullName>
    </submittedName>
</protein>
<dbReference type="GO" id="GO:0071111">
    <property type="term" value="F:cyclic-guanylate-specific phosphodiesterase activity"/>
    <property type="evidence" value="ECO:0007669"/>
    <property type="project" value="InterPro"/>
</dbReference>
<proteinExistence type="predicted"/>
<dbReference type="InterPro" id="IPR050706">
    <property type="entry name" value="Cyclic-di-GMP_PDE-like"/>
</dbReference>
<dbReference type="Pfam" id="PF00563">
    <property type="entry name" value="EAL"/>
    <property type="match status" value="1"/>
</dbReference>
<dbReference type="InterPro" id="IPR001633">
    <property type="entry name" value="EAL_dom"/>
</dbReference>
<reference evidence="5" key="1">
    <citation type="submission" date="2009-11" db="EMBL/GenBank/DDBJ databases">
        <title>The complete genome of Sulfurospirillum deleyianum DSM 6946.</title>
        <authorList>
            <consortium name="US DOE Joint Genome Institute (JGI-PGF)"/>
            <person name="Lucas S."/>
            <person name="Copeland A."/>
            <person name="Lapidus A."/>
            <person name="Glavina del Rio T."/>
            <person name="Dalin E."/>
            <person name="Tice H."/>
            <person name="Bruce D."/>
            <person name="Goodwin L."/>
            <person name="Pitluck S."/>
            <person name="Kyrpides N."/>
            <person name="Mavromatis K."/>
            <person name="Ivanova N."/>
            <person name="Ovchinnikova G."/>
            <person name="Munk A.C."/>
            <person name="Lu M."/>
            <person name="Brettin T."/>
            <person name="Detter J.C."/>
            <person name="Han C."/>
            <person name="Tapia R."/>
            <person name="Larimer F."/>
            <person name="Land M."/>
            <person name="Hauser L."/>
            <person name="Markowitz V."/>
            <person name="Cheng J.F."/>
            <person name="Hugenholtz P."/>
            <person name="Woyke T."/>
            <person name="Wu D."/>
            <person name="Aumann P."/>
            <person name="Schneider S."/>
            <person name="Lang E."/>
            <person name="Spring S."/>
            <person name="Klenk H.P."/>
            <person name="Eisen J.A."/>
        </authorList>
    </citation>
    <scope>NUCLEOTIDE SEQUENCE [LARGE SCALE GENOMIC DNA]</scope>
    <source>
        <strain evidence="5">ATCC 51133 / DSM 6946 / 5175</strain>
    </source>
</reference>
<dbReference type="Pfam" id="PF00990">
    <property type="entry name" value="GGDEF"/>
    <property type="match status" value="1"/>
</dbReference>
<dbReference type="eggNOG" id="COG5001">
    <property type="taxonomic scope" value="Bacteria"/>
</dbReference>
<dbReference type="InterPro" id="IPR035919">
    <property type="entry name" value="EAL_sf"/>
</dbReference>
<dbReference type="PANTHER" id="PTHR33121:SF70">
    <property type="entry name" value="SIGNALING PROTEIN YKOW"/>
    <property type="match status" value="1"/>
</dbReference>
<keyword evidence="1" id="KW-1133">Transmembrane helix</keyword>
<dbReference type="SUPFAM" id="SSF55073">
    <property type="entry name" value="Nucleotide cyclase"/>
    <property type="match status" value="1"/>
</dbReference>
<keyword evidence="1" id="KW-0472">Membrane</keyword>
<dbReference type="InterPro" id="IPR043128">
    <property type="entry name" value="Rev_trsase/Diguanyl_cyclase"/>
</dbReference>
<evidence type="ECO:0000259" key="2">
    <source>
        <dbReference type="PROSITE" id="PS50883"/>
    </source>
</evidence>
<evidence type="ECO:0000256" key="1">
    <source>
        <dbReference type="SAM" id="Phobius"/>
    </source>
</evidence>
<feature type="transmembrane region" description="Helical" evidence="1">
    <location>
        <begin position="7"/>
        <end position="31"/>
    </location>
</feature>
<dbReference type="Gene3D" id="3.20.20.450">
    <property type="entry name" value="EAL domain"/>
    <property type="match status" value="1"/>
</dbReference>
<dbReference type="SMART" id="SM00052">
    <property type="entry name" value="EAL"/>
    <property type="match status" value="1"/>
</dbReference>
<evidence type="ECO:0000313" key="5">
    <source>
        <dbReference type="Proteomes" id="UP000002222"/>
    </source>
</evidence>